<proteinExistence type="predicted"/>
<dbReference type="PATRIC" id="fig|70996.4.peg.2406"/>
<protein>
    <recommendedName>
        <fullName evidence="2">DUF6754 domain-containing protein</fullName>
    </recommendedName>
</protein>
<name>A0A0P6XYR3_9CHLR</name>
<dbReference type="EMBL" id="LGKP01000035">
    <property type="protein sequence ID" value="KPL81481.1"/>
    <property type="molecule type" value="Genomic_DNA"/>
</dbReference>
<evidence type="ECO:0000313" key="3">
    <source>
        <dbReference type="EMBL" id="KPL81481.1"/>
    </source>
</evidence>
<gene>
    <name evidence="3" type="ORF">SE18_22915</name>
</gene>
<dbReference type="RefSeq" id="WP_330218473.1">
    <property type="nucleotide sequence ID" value="NZ_LGKP01000035.1"/>
</dbReference>
<accession>A0A0P6XYR3</accession>
<sequence length="264" mass="27928">MSPFEILVVSLILTLAIALPFVYARLVTGGRKINRRPLPPIDLINSALARAAETGQPIHVSPGSGSLDGSTINPETLAGLVLAQRITDIAARRGAGISASSGDPIAHLALRGTVRRAYRDAGYSEDYRPELIQMLAANDPIAFSVGLSNRVTSEPMEASITVGSFEQGYLLFAEPGRANNILQIAGTTDQQALTAALLTANGTLLGEEIYAAEAYIAPTPLGFARILTHDVLRSVIIGIIIFGIILVSLGQLAILPQDFPLLPR</sequence>
<dbReference type="InterPro" id="IPR046642">
    <property type="entry name" value="DUF6754"/>
</dbReference>
<reference evidence="3 4" key="1">
    <citation type="submission" date="2015-07" db="EMBL/GenBank/DDBJ databases">
        <title>Whole genome sequence of Herpetosiphon geysericola DSM 7119.</title>
        <authorList>
            <person name="Hemp J."/>
            <person name="Ward L.M."/>
            <person name="Pace L.A."/>
            <person name="Fischer W.W."/>
        </authorList>
    </citation>
    <scope>NUCLEOTIDE SEQUENCE [LARGE SCALE GENOMIC DNA]</scope>
    <source>
        <strain evidence="3 4">DSM 7119</strain>
    </source>
</reference>
<dbReference type="Proteomes" id="UP000050277">
    <property type="component" value="Unassembled WGS sequence"/>
</dbReference>
<keyword evidence="4" id="KW-1185">Reference proteome</keyword>
<keyword evidence="1" id="KW-0812">Transmembrane</keyword>
<keyword evidence="1" id="KW-1133">Transmembrane helix</keyword>
<dbReference type="Pfam" id="PF20539">
    <property type="entry name" value="DUF6754"/>
    <property type="match status" value="1"/>
</dbReference>
<feature type="transmembrane region" description="Helical" evidence="1">
    <location>
        <begin position="6"/>
        <end position="26"/>
    </location>
</feature>
<dbReference type="AlphaFoldDB" id="A0A0P6XYR3"/>
<feature type="domain" description="DUF6754" evidence="2">
    <location>
        <begin position="5"/>
        <end position="251"/>
    </location>
</feature>
<keyword evidence="1" id="KW-0472">Membrane</keyword>
<dbReference type="STRING" id="70996.SE18_22915"/>
<evidence type="ECO:0000256" key="1">
    <source>
        <dbReference type="SAM" id="Phobius"/>
    </source>
</evidence>
<organism evidence="3 4">
    <name type="scientific">Herpetosiphon geysericola</name>
    <dbReference type="NCBI Taxonomy" id="70996"/>
    <lineage>
        <taxon>Bacteria</taxon>
        <taxon>Bacillati</taxon>
        <taxon>Chloroflexota</taxon>
        <taxon>Chloroflexia</taxon>
        <taxon>Herpetosiphonales</taxon>
        <taxon>Herpetosiphonaceae</taxon>
        <taxon>Herpetosiphon</taxon>
    </lineage>
</organism>
<feature type="transmembrane region" description="Helical" evidence="1">
    <location>
        <begin position="235"/>
        <end position="254"/>
    </location>
</feature>
<evidence type="ECO:0000313" key="4">
    <source>
        <dbReference type="Proteomes" id="UP000050277"/>
    </source>
</evidence>
<evidence type="ECO:0000259" key="2">
    <source>
        <dbReference type="Pfam" id="PF20539"/>
    </source>
</evidence>
<comment type="caution">
    <text evidence="3">The sequence shown here is derived from an EMBL/GenBank/DDBJ whole genome shotgun (WGS) entry which is preliminary data.</text>
</comment>